<keyword evidence="5" id="KW-0813">Transport</keyword>
<evidence type="ECO:0000256" key="1">
    <source>
        <dbReference type="ARBA" id="ARBA00003041"/>
    </source>
</evidence>
<dbReference type="Proteomes" id="UP001166251">
    <property type="component" value="Unassembled WGS sequence"/>
</dbReference>
<evidence type="ECO:0000256" key="7">
    <source>
        <dbReference type="ARBA" id="ARBA00022795"/>
    </source>
</evidence>
<feature type="domain" description="Flagellar assembly protein FliH/Type III secretion system HrpE" evidence="11">
    <location>
        <begin position="126"/>
        <end position="251"/>
    </location>
</feature>
<gene>
    <name evidence="12" type="ORF">K0504_07135</name>
</gene>
<protein>
    <recommendedName>
        <fullName evidence="4">Flagellar assembly protein FliH</fullName>
    </recommendedName>
</protein>
<proteinExistence type="inferred from homology"/>
<feature type="compositionally biased region" description="Polar residues" evidence="10">
    <location>
        <begin position="292"/>
        <end position="303"/>
    </location>
</feature>
<dbReference type="InterPro" id="IPR000563">
    <property type="entry name" value="Flag_FliH"/>
</dbReference>
<reference evidence="12" key="1">
    <citation type="submission" date="2021-07" db="EMBL/GenBank/DDBJ databases">
        <title>Neiella marina sp. nov., isolated from the intestinal content of sea cucumber Apostichopus japonicus.</title>
        <authorList>
            <person name="Bai X."/>
        </authorList>
    </citation>
    <scope>NUCLEOTIDE SEQUENCE</scope>
    <source>
        <strain evidence="12">126</strain>
    </source>
</reference>
<keyword evidence="12" id="KW-0969">Cilium</keyword>
<comment type="similarity">
    <text evidence="3">Belongs to the FliH family.</text>
</comment>
<evidence type="ECO:0000313" key="13">
    <source>
        <dbReference type="Proteomes" id="UP001166251"/>
    </source>
</evidence>
<dbReference type="PRINTS" id="PR01003">
    <property type="entry name" value="FLGFLIH"/>
</dbReference>
<organism evidence="12 13">
    <name type="scientific">Neiella holothuriorum</name>
    <dbReference type="NCBI Taxonomy" id="2870530"/>
    <lineage>
        <taxon>Bacteria</taxon>
        <taxon>Pseudomonadati</taxon>
        <taxon>Pseudomonadota</taxon>
        <taxon>Gammaproteobacteria</taxon>
        <taxon>Alteromonadales</taxon>
        <taxon>Echinimonadaceae</taxon>
        <taxon>Neiella</taxon>
    </lineage>
</organism>
<evidence type="ECO:0000256" key="8">
    <source>
        <dbReference type="ARBA" id="ARBA00022927"/>
    </source>
</evidence>
<dbReference type="RefSeq" id="WP_220103486.1">
    <property type="nucleotide sequence ID" value="NZ_JAHZSS010000006.1"/>
</dbReference>
<sequence length="303" mass="33530">MTNPEDHKVVTPSNETEAELMARWNLPDVTVEQEDVGNAMNLTLGAETADVEQEDVVDEAPMLTAEALEEIRAAAREEGFAEGKQEGFIKGHQQGVESGHAEGLEKGIQEGHQQGLATGQAEVDERLQQFDALMRGLHVPQQQIDQLVERELVQLVTAVAQAVTRHELTSDPALILNTLKQAADLLPFQQQRVRVQLHPEDMEQVQRSYSDEQIQQRGWLLEPEAGLNRGDVRMLTEHSDVTIDMEQRLAKVSDIFLAQLNNLSDIESPALTINEPTAQEPEAQEAEPDTASPESSNDPEPTS</sequence>
<dbReference type="InterPro" id="IPR051472">
    <property type="entry name" value="T3SS_Stator/FliH"/>
</dbReference>
<keyword evidence="13" id="KW-1185">Reference proteome</keyword>
<keyword evidence="8" id="KW-0653">Protein transport</keyword>
<evidence type="ECO:0000313" key="12">
    <source>
        <dbReference type="EMBL" id="MBW8190804.1"/>
    </source>
</evidence>
<evidence type="ECO:0000256" key="9">
    <source>
        <dbReference type="ARBA" id="ARBA00023225"/>
    </source>
</evidence>
<dbReference type="PANTHER" id="PTHR34982">
    <property type="entry name" value="YOP PROTEINS TRANSLOCATION PROTEIN L"/>
    <property type="match status" value="1"/>
</dbReference>
<evidence type="ECO:0000256" key="6">
    <source>
        <dbReference type="ARBA" id="ARBA00022490"/>
    </source>
</evidence>
<dbReference type="Pfam" id="PF02108">
    <property type="entry name" value="FliH"/>
    <property type="match status" value="1"/>
</dbReference>
<comment type="caution">
    <text evidence="12">The sequence shown here is derived from an EMBL/GenBank/DDBJ whole genome shotgun (WGS) entry which is preliminary data.</text>
</comment>
<evidence type="ECO:0000256" key="3">
    <source>
        <dbReference type="ARBA" id="ARBA00006602"/>
    </source>
</evidence>
<evidence type="ECO:0000259" key="11">
    <source>
        <dbReference type="Pfam" id="PF02108"/>
    </source>
</evidence>
<evidence type="ECO:0000256" key="2">
    <source>
        <dbReference type="ARBA" id="ARBA00004496"/>
    </source>
</evidence>
<comment type="function">
    <text evidence="1">Needed for flagellar regrowth and assembly.</text>
</comment>
<keyword evidence="9" id="KW-1006">Bacterial flagellum protein export</keyword>
<dbReference type="InterPro" id="IPR018035">
    <property type="entry name" value="Flagellar_FliH/T3SS_HrpE"/>
</dbReference>
<evidence type="ECO:0000256" key="5">
    <source>
        <dbReference type="ARBA" id="ARBA00022448"/>
    </source>
</evidence>
<dbReference type="EMBL" id="JAHZSS010000006">
    <property type="protein sequence ID" value="MBW8190804.1"/>
    <property type="molecule type" value="Genomic_DNA"/>
</dbReference>
<keyword evidence="6" id="KW-0963">Cytoplasm</keyword>
<keyword evidence="12" id="KW-0966">Cell projection</keyword>
<accession>A0ABS7EEM8</accession>
<evidence type="ECO:0000256" key="10">
    <source>
        <dbReference type="SAM" id="MobiDB-lite"/>
    </source>
</evidence>
<keyword evidence="12" id="KW-0282">Flagellum</keyword>
<evidence type="ECO:0000256" key="4">
    <source>
        <dbReference type="ARBA" id="ARBA00016507"/>
    </source>
</evidence>
<name>A0ABS7EEM8_9GAMM</name>
<keyword evidence="7" id="KW-1005">Bacterial flagellum biogenesis</keyword>
<dbReference type="PANTHER" id="PTHR34982:SF1">
    <property type="entry name" value="FLAGELLAR ASSEMBLY PROTEIN FLIH"/>
    <property type="match status" value="1"/>
</dbReference>
<feature type="region of interest" description="Disordered" evidence="10">
    <location>
        <begin position="266"/>
        <end position="303"/>
    </location>
</feature>
<comment type="subcellular location">
    <subcellularLocation>
        <location evidence="2">Cytoplasm</location>
    </subcellularLocation>
</comment>